<keyword evidence="2" id="KW-1185">Reference proteome</keyword>
<reference evidence="1 2" key="1">
    <citation type="submission" date="2019-04" db="EMBL/GenBank/DDBJ databases">
        <title>Chitiniphilus eburnea sp. nov., a novel chitinolytic bacterium isolated from aquaculture sludge.</title>
        <authorList>
            <person name="Sheng M."/>
        </authorList>
    </citation>
    <scope>NUCLEOTIDE SEQUENCE [LARGE SCALE GENOMIC DNA]</scope>
    <source>
        <strain evidence="1 2">HX-2-15</strain>
    </source>
</reference>
<proteinExistence type="predicted"/>
<sequence>MKNDIPEEMLKLKNEIICGMIDYMEGDDADDDFDAGYTREDVDKCDAILADYLISVSDPALYGDSEKIMALVKDVVASLNVLNKECEHGLIETDQREGICELIINSATLAGLISSTYDITEEWREW</sequence>
<gene>
    <name evidence="1" type="ORF">FAZ21_08145</name>
</gene>
<dbReference type="OrthoDB" id="9182697at2"/>
<evidence type="ECO:0000313" key="1">
    <source>
        <dbReference type="EMBL" id="TJZ74247.1"/>
    </source>
</evidence>
<dbReference type="EMBL" id="SUMF01000006">
    <property type="protein sequence ID" value="TJZ74247.1"/>
    <property type="molecule type" value="Genomic_DNA"/>
</dbReference>
<evidence type="ECO:0000313" key="2">
    <source>
        <dbReference type="Proteomes" id="UP000310016"/>
    </source>
</evidence>
<protein>
    <submittedName>
        <fullName evidence="1">Uncharacterized protein</fullName>
    </submittedName>
</protein>
<dbReference type="Proteomes" id="UP000310016">
    <property type="component" value="Unassembled WGS sequence"/>
</dbReference>
<dbReference type="AlphaFoldDB" id="A0A4U0Q026"/>
<accession>A0A4U0Q026</accession>
<dbReference type="RefSeq" id="WP_136772780.1">
    <property type="nucleotide sequence ID" value="NZ_SUMF01000006.1"/>
</dbReference>
<name>A0A4U0Q026_9NEIS</name>
<comment type="caution">
    <text evidence="1">The sequence shown here is derived from an EMBL/GenBank/DDBJ whole genome shotgun (WGS) entry which is preliminary data.</text>
</comment>
<organism evidence="1 2">
    <name type="scientific">Chitiniphilus eburneus</name>
    <dbReference type="NCBI Taxonomy" id="2571148"/>
    <lineage>
        <taxon>Bacteria</taxon>
        <taxon>Pseudomonadati</taxon>
        <taxon>Pseudomonadota</taxon>
        <taxon>Betaproteobacteria</taxon>
        <taxon>Neisseriales</taxon>
        <taxon>Chitinibacteraceae</taxon>
        <taxon>Chitiniphilus</taxon>
    </lineage>
</organism>